<evidence type="ECO:0000313" key="2">
    <source>
        <dbReference type="EMBL" id="BBX09209.1"/>
    </source>
</evidence>
<sequence length="51" mass="5872">MGYTVTEPIPPEPDRPDQPATPPPEHRGEDVAFPEWFRTFWRNLLGPKNPS</sequence>
<evidence type="ECO:0000313" key="3">
    <source>
        <dbReference type="Proteomes" id="UP000467327"/>
    </source>
</evidence>
<dbReference type="AlphaFoldDB" id="A0AAD1HQ29"/>
<dbReference type="KEGG" id="maic:MAIC_40120"/>
<reference evidence="2 3" key="1">
    <citation type="journal article" date="2019" name="Emerg. Microbes Infect.">
        <title>Comprehensive subspecies identification of 175 nontuberculous mycobacteria species based on 7547 genomic profiles.</title>
        <authorList>
            <person name="Matsumoto Y."/>
            <person name="Kinjo T."/>
            <person name="Motooka D."/>
            <person name="Nabeya D."/>
            <person name="Jung N."/>
            <person name="Uechi K."/>
            <person name="Horii T."/>
            <person name="Iida T."/>
            <person name="Fujita J."/>
            <person name="Nakamura S."/>
        </authorList>
    </citation>
    <scope>NUCLEOTIDE SEQUENCE [LARGE SCALE GENOMIC DNA]</scope>
    <source>
        <strain evidence="2 3">JCM 6376</strain>
    </source>
</reference>
<keyword evidence="3" id="KW-1185">Reference proteome</keyword>
<dbReference type="Proteomes" id="UP000467327">
    <property type="component" value="Chromosome"/>
</dbReference>
<proteinExistence type="predicted"/>
<evidence type="ECO:0000256" key="1">
    <source>
        <dbReference type="SAM" id="MobiDB-lite"/>
    </source>
</evidence>
<dbReference type="EMBL" id="AP022561">
    <property type="protein sequence ID" value="BBX09209.1"/>
    <property type="molecule type" value="Genomic_DNA"/>
</dbReference>
<organism evidence="2 3">
    <name type="scientific">Mycolicibacterium aichiense</name>
    <dbReference type="NCBI Taxonomy" id="1799"/>
    <lineage>
        <taxon>Bacteria</taxon>
        <taxon>Bacillati</taxon>
        <taxon>Actinomycetota</taxon>
        <taxon>Actinomycetes</taxon>
        <taxon>Mycobacteriales</taxon>
        <taxon>Mycobacteriaceae</taxon>
        <taxon>Mycolicibacterium</taxon>
    </lineage>
</organism>
<name>A0AAD1HQ29_9MYCO</name>
<accession>A0AAD1HQ29</accession>
<feature type="region of interest" description="Disordered" evidence="1">
    <location>
        <begin position="1"/>
        <end position="31"/>
    </location>
</feature>
<gene>
    <name evidence="2" type="ORF">MAIC_40120</name>
</gene>
<protein>
    <submittedName>
        <fullName evidence="2">Uncharacterized protein</fullName>
    </submittedName>
</protein>